<dbReference type="InterPro" id="IPR036537">
    <property type="entry name" value="Adaptor_Cbl_N_dom_sf"/>
</dbReference>
<dbReference type="EMBL" id="KL142383">
    <property type="protein sequence ID" value="KDR74270.1"/>
    <property type="molecule type" value="Genomic_DNA"/>
</dbReference>
<reference evidence="2" key="1">
    <citation type="journal article" date="2014" name="Proc. Natl. Acad. Sci. U.S.A.">
        <title>Extensive sampling of basidiomycete genomes demonstrates inadequacy of the white-rot/brown-rot paradigm for wood decay fungi.</title>
        <authorList>
            <person name="Riley R."/>
            <person name="Salamov A.A."/>
            <person name="Brown D.W."/>
            <person name="Nagy L.G."/>
            <person name="Floudas D."/>
            <person name="Held B.W."/>
            <person name="Levasseur A."/>
            <person name="Lombard V."/>
            <person name="Morin E."/>
            <person name="Otillar R."/>
            <person name="Lindquist E.A."/>
            <person name="Sun H."/>
            <person name="LaButti K.M."/>
            <person name="Schmutz J."/>
            <person name="Jabbour D."/>
            <person name="Luo H."/>
            <person name="Baker S.E."/>
            <person name="Pisabarro A.G."/>
            <person name="Walton J.D."/>
            <person name="Blanchette R.A."/>
            <person name="Henrissat B."/>
            <person name="Martin F."/>
            <person name="Cullen D."/>
            <person name="Hibbett D.S."/>
            <person name="Grigoriev I.V."/>
        </authorList>
    </citation>
    <scope>NUCLEOTIDE SEQUENCE [LARGE SCALE GENOMIC DNA]</scope>
    <source>
        <strain evidence="2">CBS 339.88</strain>
    </source>
</reference>
<dbReference type="CDD" id="cd21037">
    <property type="entry name" value="MLKL_NTD"/>
    <property type="match status" value="1"/>
</dbReference>
<gene>
    <name evidence="1" type="ORF">GALMADRAFT_250053</name>
</gene>
<dbReference type="InterPro" id="IPR059179">
    <property type="entry name" value="MLKL-like_MCAfunc"/>
</dbReference>
<dbReference type="Gene3D" id="1.20.930.20">
    <property type="entry name" value="Adaptor protein Cbl, N-terminal domain"/>
    <property type="match status" value="1"/>
</dbReference>
<dbReference type="HOGENOM" id="CLU_1133698_0_0_1"/>
<dbReference type="GO" id="GO:0007166">
    <property type="term" value="P:cell surface receptor signaling pathway"/>
    <property type="evidence" value="ECO:0007669"/>
    <property type="project" value="InterPro"/>
</dbReference>
<name>A0A067STJ9_GALM3</name>
<evidence type="ECO:0000313" key="1">
    <source>
        <dbReference type="EMBL" id="KDR74270.1"/>
    </source>
</evidence>
<dbReference type="Proteomes" id="UP000027222">
    <property type="component" value="Unassembled WGS sequence"/>
</dbReference>
<organism evidence="1 2">
    <name type="scientific">Galerina marginata (strain CBS 339.88)</name>
    <dbReference type="NCBI Taxonomy" id="685588"/>
    <lineage>
        <taxon>Eukaryota</taxon>
        <taxon>Fungi</taxon>
        <taxon>Dikarya</taxon>
        <taxon>Basidiomycota</taxon>
        <taxon>Agaricomycotina</taxon>
        <taxon>Agaricomycetes</taxon>
        <taxon>Agaricomycetidae</taxon>
        <taxon>Agaricales</taxon>
        <taxon>Agaricineae</taxon>
        <taxon>Strophariaceae</taxon>
        <taxon>Galerina</taxon>
    </lineage>
</organism>
<evidence type="ECO:0000313" key="2">
    <source>
        <dbReference type="Proteomes" id="UP000027222"/>
    </source>
</evidence>
<sequence>MRFGRQNGHDQPLYHGNHDPMITTVTSETHPLVLGESEQITAVQPVPVNAAADLSPNAKAGLSAFQYTLEVLGKIPVPGIGAVTAVLSQVVKSIQEMPQVEAGWKTLAERMARLSLLLREISAAPELQSEMEQYCIPLNNELGQLSQDIEQASKQGKLLRFFNSTDAITSLSAHQKKLDSIVNDLTAALCMNTALTKVELRGHLDQAVSSLHDMFSGASPASNAAAIRMTENTMGDVLGSVLTNNQVSRNARITMTGNKF</sequence>
<proteinExistence type="predicted"/>
<dbReference type="AlphaFoldDB" id="A0A067STJ9"/>
<protein>
    <submittedName>
        <fullName evidence="1">Uncharacterized protein</fullName>
    </submittedName>
</protein>
<feature type="non-terminal residue" evidence="1">
    <location>
        <position position="260"/>
    </location>
</feature>
<dbReference type="OrthoDB" id="3069255at2759"/>
<keyword evidence="2" id="KW-1185">Reference proteome</keyword>
<accession>A0A067STJ9</accession>